<comment type="caution">
    <text evidence="1">The sequence shown here is derived from an EMBL/GenBank/DDBJ whole genome shotgun (WGS) entry which is preliminary data.</text>
</comment>
<dbReference type="Proteomes" id="UP000289784">
    <property type="component" value="Unassembled WGS sequence"/>
</dbReference>
<keyword evidence="2" id="KW-1185">Reference proteome</keyword>
<reference evidence="1 2" key="1">
    <citation type="submission" date="2019-01" db="EMBL/GenBank/DDBJ databases">
        <title>Pseudoxanthomonas composti sp. nov., isolated from compost.</title>
        <authorList>
            <person name="Yang G."/>
        </authorList>
    </citation>
    <scope>NUCLEOTIDE SEQUENCE [LARGE SCALE GENOMIC DNA]</scope>
    <source>
        <strain evidence="1 2">GSS15</strain>
    </source>
</reference>
<dbReference type="EMBL" id="SAWZ01000007">
    <property type="protein sequence ID" value="RXR03540.1"/>
    <property type="molecule type" value="Genomic_DNA"/>
</dbReference>
<evidence type="ECO:0000313" key="2">
    <source>
        <dbReference type="Proteomes" id="UP000289784"/>
    </source>
</evidence>
<protein>
    <submittedName>
        <fullName evidence="1">Uncharacterized protein</fullName>
    </submittedName>
</protein>
<accession>A0A4Q1JTV8</accession>
<dbReference type="RefSeq" id="WP_129471852.1">
    <property type="nucleotide sequence ID" value="NZ_SAWZ01000007.1"/>
</dbReference>
<proteinExistence type="predicted"/>
<evidence type="ECO:0000313" key="1">
    <source>
        <dbReference type="EMBL" id="RXR03540.1"/>
    </source>
</evidence>
<name>A0A4Q1JTV8_9GAMM</name>
<gene>
    <name evidence="1" type="ORF">EPA99_14025</name>
</gene>
<sequence>MDHLIAVISASCALFSLGALCLAYRAFSAVTRLERKFDHFDGNARLVWDTALWQHARTEALLKGEEPPRHPSDTRTG</sequence>
<organism evidence="1 2">
    <name type="scientific">Pseudoxanthomonas composti</name>
    <dbReference type="NCBI Taxonomy" id="2137479"/>
    <lineage>
        <taxon>Bacteria</taxon>
        <taxon>Pseudomonadati</taxon>
        <taxon>Pseudomonadota</taxon>
        <taxon>Gammaproteobacteria</taxon>
        <taxon>Lysobacterales</taxon>
        <taxon>Lysobacteraceae</taxon>
        <taxon>Pseudoxanthomonas</taxon>
    </lineage>
</organism>
<dbReference type="AlphaFoldDB" id="A0A4Q1JTV8"/>